<evidence type="ECO:0000313" key="6">
    <source>
        <dbReference type="EMBL" id="CEQ39418.1"/>
    </source>
</evidence>
<dbReference type="OrthoDB" id="8033832at2759"/>
<evidence type="ECO:0000256" key="2">
    <source>
        <dbReference type="ARBA" id="ARBA00005296"/>
    </source>
</evidence>
<protein>
    <recommendedName>
        <fullName evidence="3">Nascent polypeptide-associated complex subunit beta</fullName>
    </recommendedName>
</protein>
<dbReference type="PROSITE" id="PS51151">
    <property type="entry name" value="NAC_AB"/>
    <property type="match status" value="1"/>
</dbReference>
<evidence type="ECO:0000259" key="5">
    <source>
        <dbReference type="PROSITE" id="PS51151"/>
    </source>
</evidence>
<evidence type="ECO:0000256" key="3">
    <source>
        <dbReference type="RuleBase" id="RU361272"/>
    </source>
</evidence>
<dbReference type="CDD" id="cd22055">
    <property type="entry name" value="NAC_BTF3"/>
    <property type="match status" value="1"/>
</dbReference>
<reference evidence="7" key="1">
    <citation type="submission" date="2015-02" db="EMBL/GenBank/DDBJ databases">
        <authorList>
            <person name="Gon?alves P."/>
        </authorList>
    </citation>
    <scope>NUCLEOTIDE SEQUENCE [LARGE SCALE GENOMIC DNA]</scope>
</reference>
<feature type="compositionally biased region" description="Acidic residues" evidence="4">
    <location>
        <begin position="79"/>
        <end position="90"/>
    </location>
</feature>
<dbReference type="GO" id="GO:0005854">
    <property type="term" value="C:nascent polypeptide-associated complex"/>
    <property type="evidence" value="ECO:0007669"/>
    <property type="project" value="UniProtKB-ARBA"/>
</dbReference>
<dbReference type="InterPro" id="IPR002715">
    <property type="entry name" value="Nas_poly-pep-assoc_cplx_dom"/>
</dbReference>
<comment type="subcellular location">
    <subcellularLocation>
        <location evidence="1">Cytoplasm</location>
    </subcellularLocation>
</comment>
<dbReference type="Pfam" id="PF01849">
    <property type="entry name" value="NAC"/>
    <property type="match status" value="1"/>
</dbReference>
<gene>
    <name evidence="6" type="primary">SPOSA6832_00962</name>
</gene>
<dbReference type="Gene3D" id="2.20.70.30">
    <property type="entry name" value="Nascent polypeptide-associated complex domain"/>
    <property type="match status" value="1"/>
</dbReference>
<keyword evidence="3" id="KW-0805">Transcription regulation</keyword>
<feature type="domain" description="NAC-A/B" evidence="5">
    <location>
        <begin position="1"/>
        <end position="40"/>
    </location>
</feature>
<keyword evidence="7" id="KW-1185">Reference proteome</keyword>
<organism evidence="6 7">
    <name type="scientific">Sporidiobolus salmonicolor</name>
    <name type="common">Yeast-like fungus</name>
    <name type="synonym">Sporobolomyces salmonicolor</name>
    <dbReference type="NCBI Taxonomy" id="5005"/>
    <lineage>
        <taxon>Eukaryota</taxon>
        <taxon>Fungi</taxon>
        <taxon>Dikarya</taxon>
        <taxon>Basidiomycota</taxon>
        <taxon>Pucciniomycotina</taxon>
        <taxon>Microbotryomycetes</taxon>
        <taxon>Sporidiobolales</taxon>
        <taxon>Sporidiobolaceae</taxon>
        <taxon>Sporobolomyces</taxon>
    </lineage>
</organism>
<evidence type="ECO:0000256" key="1">
    <source>
        <dbReference type="ARBA" id="ARBA00004496"/>
    </source>
</evidence>
<dbReference type="InterPro" id="IPR038187">
    <property type="entry name" value="NAC_A/B_dom_sf"/>
</dbReference>
<sequence length="133" mass="14061">MFKDDGNVLHFQAPKVHAAVGSNTYAIYGQGVNRELTELVPGILSQLGPDAMANLRRIAEQFQSQQAAAGGAAGIEGEGAAEADDEEVPELVEAEATEAPAGDAKLEDIVRCPAPSRPPSFIYPLTFLLARQN</sequence>
<dbReference type="FunFam" id="2.20.70.30:FF:000001">
    <property type="entry name" value="Transcription factor BTF3 homolog"/>
    <property type="match status" value="1"/>
</dbReference>
<dbReference type="InterPro" id="IPR039370">
    <property type="entry name" value="BTF3"/>
</dbReference>
<comment type="similarity">
    <text evidence="2 3">Belongs to the NAC-beta family.</text>
</comment>
<dbReference type="AlphaFoldDB" id="A0A0D6EHZ9"/>
<feature type="region of interest" description="Disordered" evidence="4">
    <location>
        <begin position="67"/>
        <end position="90"/>
    </location>
</feature>
<dbReference type="PANTHER" id="PTHR10351">
    <property type="entry name" value="TRANSCRIPTION FACTOR BTF3 FAMILY MEMBER"/>
    <property type="match status" value="1"/>
</dbReference>
<comment type="subunit">
    <text evidence="3">Part of the nascent polypeptide-associated complex (NAC).</text>
</comment>
<name>A0A0D6EHZ9_SPOSA</name>
<accession>A0A0D6EHZ9</accession>
<evidence type="ECO:0000313" key="7">
    <source>
        <dbReference type="Proteomes" id="UP000243876"/>
    </source>
</evidence>
<keyword evidence="3" id="KW-0804">Transcription</keyword>
<proteinExistence type="inferred from homology"/>
<evidence type="ECO:0000256" key="4">
    <source>
        <dbReference type="SAM" id="MobiDB-lite"/>
    </source>
</evidence>
<dbReference type="EMBL" id="CENE01000003">
    <property type="protein sequence ID" value="CEQ39418.1"/>
    <property type="molecule type" value="Genomic_DNA"/>
</dbReference>
<dbReference type="Proteomes" id="UP000243876">
    <property type="component" value="Unassembled WGS sequence"/>
</dbReference>